<dbReference type="EMBL" id="JACJTA010000106">
    <property type="protein sequence ID" value="MBD2608740.1"/>
    <property type="molecule type" value="Genomic_DNA"/>
</dbReference>
<dbReference type="Pfam" id="PF13650">
    <property type="entry name" value="Asp_protease_2"/>
    <property type="match status" value="1"/>
</dbReference>
<keyword evidence="1" id="KW-0378">Hydrolase</keyword>
<dbReference type="GO" id="GO:0006508">
    <property type="term" value="P:proteolysis"/>
    <property type="evidence" value="ECO:0007669"/>
    <property type="project" value="UniProtKB-KW"/>
</dbReference>
<protein>
    <submittedName>
        <fullName evidence="1">Clan AA aspartic protease</fullName>
    </submittedName>
</protein>
<accession>A0ABR8H0C8</accession>
<organism evidence="1 2">
    <name type="scientific">Scytonema hofmannii FACHB-248</name>
    <dbReference type="NCBI Taxonomy" id="1842502"/>
    <lineage>
        <taxon>Bacteria</taxon>
        <taxon>Bacillati</taxon>
        <taxon>Cyanobacteriota</taxon>
        <taxon>Cyanophyceae</taxon>
        <taxon>Nostocales</taxon>
        <taxon>Scytonemataceae</taxon>
        <taxon>Scytonema</taxon>
    </lineage>
</organism>
<evidence type="ECO:0000313" key="2">
    <source>
        <dbReference type="Proteomes" id="UP000660380"/>
    </source>
</evidence>
<dbReference type="Gene3D" id="2.40.70.10">
    <property type="entry name" value="Acid Proteases"/>
    <property type="match status" value="1"/>
</dbReference>
<proteinExistence type="predicted"/>
<keyword evidence="2" id="KW-1185">Reference proteome</keyword>
<sequence length="143" mass="15396">MMGAVYAKVKLTNAIDEALINRGLLAPKLLREHETQGLVDTGAVSLVIPTIIVEQLGLRIRGQRVAQYANGSEESVGVTEPVIVECQGRETVAEALVVGNEVLIGQVILEQLDLLVDCKNQRLIPNPANPDYPVAMIKCLGDV</sequence>
<gene>
    <name evidence="1" type="ORF">H6G81_30550</name>
</gene>
<comment type="caution">
    <text evidence="1">The sequence shown here is derived from an EMBL/GenBank/DDBJ whole genome shotgun (WGS) entry which is preliminary data.</text>
</comment>
<evidence type="ECO:0000313" key="1">
    <source>
        <dbReference type="EMBL" id="MBD2608740.1"/>
    </source>
</evidence>
<name>A0ABR8H0C8_9CYAN</name>
<keyword evidence="1" id="KW-0645">Protease</keyword>
<dbReference type="InterPro" id="IPR021109">
    <property type="entry name" value="Peptidase_aspartic_dom_sf"/>
</dbReference>
<dbReference type="RefSeq" id="WP_038296465.1">
    <property type="nucleotide sequence ID" value="NZ_JACJTA010000106.1"/>
</dbReference>
<dbReference type="GO" id="GO:0008233">
    <property type="term" value="F:peptidase activity"/>
    <property type="evidence" value="ECO:0007669"/>
    <property type="project" value="UniProtKB-KW"/>
</dbReference>
<reference evidence="1 2" key="1">
    <citation type="journal article" date="2020" name="ISME J.">
        <title>Comparative genomics reveals insights into cyanobacterial evolution and habitat adaptation.</title>
        <authorList>
            <person name="Chen M.Y."/>
            <person name="Teng W.K."/>
            <person name="Zhao L."/>
            <person name="Hu C.X."/>
            <person name="Zhou Y.K."/>
            <person name="Han B.P."/>
            <person name="Song L.R."/>
            <person name="Shu W.S."/>
        </authorList>
    </citation>
    <scope>NUCLEOTIDE SEQUENCE [LARGE SCALE GENOMIC DNA]</scope>
    <source>
        <strain evidence="1 2">FACHB-248</strain>
    </source>
</reference>
<dbReference type="SUPFAM" id="SSF50630">
    <property type="entry name" value="Acid proteases"/>
    <property type="match status" value="1"/>
</dbReference>
<dbReference type="Proteomes" id="UP000660380">
    <property type="component" value="Unassembled WGS sequence"/>
</dbReference>